<keyword evidence="2 6" id="KW-0812">Transmembrane</keyword>
<feature type="transmembrane region" description="Helical" evidence="6">
    <location>
        <begin position="65"/>
        <end position="84"/>
    </location>
</feature>
<keyword evidence="3 6" id="KW-1133">Transmembrane helix</keyword>
<evidence type="ECO:0000256" key="3">
    <source>
        <dbReference type="ARBA" id="ARBA00022989"/>
    </source>
</evidence>
<reference evidence="8 9" key="1">
    <citation type="submission" date="2018-04" db="EMBL/GenBank/DDBJ databases">
        <title>Genomic Encyclopedia of Archaeal and Bacterial Type Strains, Phase II (KMG-II): from individual species to whole genera.</title>
        <authorList>
            <person name="Goeker M."/>
        </authorList>
    </citation>
    <scope>NUCLEOTIDE SEQUENCE [LARGE SCALE GENOMIC DNA]</scope>
    <source>
        <strain evidence="8 9">DSM 45787</strain>
    </source>
</reference>
<dbReference type="Proteomes" id="UP000244240">
    <property type="component" value="Unassembled WGS sequence"/>
</dbReference>
<evidence type="ECO:0000259" key="7">
    <source>
        <dbReference type="Pfam" id="PF06271"/>
    </source>
</evidence>
<feature type="region of interest" description="Disordered" evidence="5">
    <location>
        <begin position="246"/>
        <end position="265"/>
    </location>
</feature>
<dbReference type="EMBL" id="QBKR01000022">
    <property type="protein sequence ID" value="PTX55094.1"/>
    <property type="molecule type" value="Genomic_DNA"/>
</dbReference>
<dbReference type="Pfam" id="PF06271">
    <property type="entry name" value="RDD"/>
    <property type="match status" value="1"/>
</dbReference>
<feature type="transmembrane region" description="Helical" evidence="6">
    <location>
        <begin position="33"/>
        <end position="53"/>
    </location>
</feature>
<comment type="caution">
    <text evidence="8">The sequence shown here is derived from an EMBL/GenBank/DDBJ whole genome shotgun (WGS) entry which is preliminary data.</text>
</comment>
<dbReference type="InterPro" id="IPR010432">
    <property type="entry name" value="RDD"/>
</dbReference>
<accession>A0A2T6BGA7</accession>
<dbReference type="RefSeq" id="WP_170109678.1">
    <property type="nucleotide sequence ID" value="NZ_QBKR01000022.1"/>
</dbReference>
<evidence type="ECO:0000313" key="9">
    <source>
        <dbReference type="Proteomes" id="UP000244240"/>
    </source>
</evidence>
<keyword evidence="4 6" id="KW-0472">Membrane</keyword>
<keyword evidence="9" id="KW-1185">Reference proteome</keyword>
<evidence type="ECO:0000313" key="8">
    <source>
        <dbReference type="EMBL" id="PTX55094.1"/>
    </source>
</evidence>
<organism evidence="8 9">
    <name type="scientific">Melghirimyces profundicolus</name>
    <dbReference type="NCBI Taxonomy" id="1242148"/>
    <lineage>
        <taxon>Bacteria</taxon>
        <taxon>Bacillati</taxon>
        <taxon>Bacillota</taxon>
        <taxon>Bacilli</taxon>
        <taxon>Bacillales</taxon>
        <taxon>Thermoactinomycetaceae</taxon>
        <taxon>Melghirimyces</taxon>
    </lineage>
</organism>
<name>A0A2T6BGA7_9BACL</name>
<dbReference type="AlphaFoldDB" id="A0A2T6BGA7"/>
<dbReference type="GO" id="GO:0016020">
    <property type="term" value="C:membrane"/>
    <property type="evidence" value="ECO:0007669"/>
    <property type="project" value="UniProtKB-SubCell"/>
</dbReference>
<comment type="subcellular location">
    <subcellularLocation>
        <location evidence="1">Membrane</location>
        <topology evidence="1">Multi-pass membrane protein</topology>
    </subcellularLocation>
</comment>
<evidence type="ECO:0000256" key="5">
    <source>
        <dbReference type="SAM" id="MobiDB-lite"/>
    </source>
</evidence>
<sequence length="265" mass="29431">MENRVSVTTPEHVKLDFHTAGIGSRAVSLLIDWLILGVVNGTLLVFAILFSLYSTGVGTPFWSSVTIGIFLFQFFFLPLCYYTLTEYFLNGQTLGKKAMGLTVVTDRGTAPGFLAIVLRNLLRIVDTLPLLYLTGVLTVFINGKEKRLGDLAAGTMVVHRDPGRIPRIQPLYRHEAPVFTSGELIGMKDAEWALLGHFLAGREEMFPEARREIARKLALSFLPEGKAEEGREEFYLEAAYLQRNERGAPASHGRQTEAGEVFHGV</sequence>
<gene>
    <name evidence="8" type="ORF">C8P63_12254</name>
</gene>
<evidence type="ECO:0000256" key="1">
    <source>
        <dbReference type="ARBA" id="ARBA00004141"/>
    </source>
</evidence>
<dbReference type="PANTHER" id="PTHR38480:SF1">
    <property type="entry name" value="SLR0254 PROTEIN"/>
    <property type="match status" value="1"/>
</dbReference>
<evidence type="ECO:0000256" key="4">
    <source>
        <dbReference type="ARBA" id="ARBA00023136"/>
    </source>
</evidence>
<evidence type="ECO:0000256" key="2">
    <source>
        <dbReference type="ARBA" id="ARBA00022692"/>
    </source>
</evidence>
<proteinExistence type="predicted"/>
<protein>
    <submittedName>
        <fullName evidence="8">Putative RDD family membrane protein YckC</fullName>
    </submittedName>
</protein>
<feature type="domain" description="RDD" evidence="7">
    <location>
        <begin position="19"/>
        <end position="154"/>
    </location>
</feature>
<dbReference type="PANTHER" id="PTHR38480">
    <property type="entry name" value="SLR0254 PROTEIN"/>
    <property type="match status" value="1"/>
</dbReference>
<evidence type="ECO:0000256" key="6">
    <source>
        <dbReference type="SAM" id="Phobius"/>
    </source>
</evidence>